<evidence type="ECO:0000259" key="1">
    <source>
        <dbReference type="Pfam" id="PF00078"/>
    </source>
</evidence>
<protein>
    <recommendedName>
        <fullName evidence="1">Reverse transcriptase domain-containing protein</fullName>
    </recommendedName>
</protein>
<dbReference type="InterPro" id="IPR053134">
    <property type="entry name" value="RNA-dir_DNA_polymerase"/>
</dbReference>
<dbReference type="EMBL" id="JAINUF010000008">
    <property type="protein sequence ID" value="KAJ8351907.1"/>
    <property type="molecule type" value="Genomic_DNA"/>
</dbReference>
<evidence type="ECO:0000313" key="2">
    <source>
        <dbReference type="EMBL" id="KAJ8351907.1"/>
    </source>
</evidence>
<comment type="caution">
    <text evidence="2">The sequence shown here is derived from an EMBL/GenBank/DDBJ whole genome shotgun (WGS) entry which is preliminary data.</text>
</comment>
<reference evidence="2" key="1">
    <citation type="journal article" date="2023" name="Science">
        <title>Genome structures resolve the early diversification of teleost fishes.</title>
        <authorList>
            <person name="Parey E."/>
            <person name="Louis A."/>
            <person name="Montfort J."/>
            <person name="Bouchez O."/>
            <person name="Roques C."/>
            <person name="Iampietro C."/>
            <person name="Lluch J."/>
            <person name="Castinel A."/>
            <person name="Donnadieu C."/>
            <person name="Desvignes T."/>
            <person name="Floi Bucao C."/>
            <person name="Jouanno E."/>
            <person name="Wen M."/>
            <person name="Mejri S."/>
            <person name="Dirks R."/>
            <person name="Jansen H."/>
            <person name="Henkel C."/>
            <person name="Chen W.J."/>
            <person name="Zahm M."/>
            <person name="Cabau C."/>
            <person name="Klopp C."/>
            <person name="Thompson A.W."/>
            <person name="Robinson-Rechavi M."/>
            <person name="Braasch I."/>
            <person name="Lecointre G."/>
            <person name="Bobe J."/>
            <person name="Postlethwait J.H."/>
            <person name="Berthelot C."/>
            <person name="Roest Crollius H."/>
            <person name="Guiguen Y."/>
        </authorList>
    </citation>
    <scope>NUCLEOTIDE SEQUENCE</scope>
    <source>
        <strain evidence="2">WJC10195</strain>
    </source>
</reference>
<name>A0A9Q1F644_SYNKA</name>
<dbReference type="InterPro" id="IPR000477">
    <property type="entry name" value="RT_dom"/>
</dbReference>
<proteinExistence type="predicted"/>
<dbReference type="Pfam" id="PF00078">
    <property type="entry name" value="RVT_1"/>
    <property type="match status" value="1"/>
</dbReference>
<keyword evidence="3" id="KW-1185">Reference proteome</keyword>
<accession>A0A9Q1F644</accession>
<dbReference type="OrthoDB" id="4369127at2759"/>
<sequence length="324" mass="36466">MIDLKVLGKEFTSAPAFVIPDSDYRSTVPLLVGTNVIHPTRRHLQATYGKQFLHRVRESHPEWYTALLEVGGAGQRGQLDNKVGPAIYSDCKMHIPSGKEMDLMFSIKPNTHLADVFLIENVVEFPDSGQDRSMAKGDSDTCLSLDHVVTSCNLDLSKTAVEEKHQRSLLKNLVERNAVVFSQHPLDYGHTKTVQHEIPLVDSKPFRLPYRKIPPSQWQDVRKLLMEMESTGVIRPSKSPYVSPVVIVTKKDGSLRLCIDYRKLNSCCTRDAFPLPRIEEALGQAKYFSTLDLTSGCWQVEVAKQDKPKTAFSTPMGLFEANRI</sequence>
<evidence type="ECO:0000313" key="3">
    <source>
        <dbReference type="Proteomes" id="UP001152622"/>
    </source>
</evidence>
<dbReference type="AlphaFoldDB" id="A0A9Q1F644"/>
<feature type="domain" description="Reverse transcriptase" evidence="1">
    <location>
        <begin position="249"/>
        <end position="315"/>
    </location>
</feature>
<dbReference type="Gene3D" id="3.10.10.10">
    <property type="entry name" value="HIV Type 1 Reverse Transcriptase, subunit A, domain 1"/>
    <property type="match status" value="1"/>
</dbReference>
<dbReference type="InterPro" id="IPR043502">
    <property type="entry name" value="DNA/RNA_pol_sf"/>
</dbReference>
<dbReference type="PANTHER" id="PTHR24559:SF435">
    <property type="entry name" value="RIBONUCLEASE H"/>
    <property type="match status" value="1"/>
</dbReference>
<organism evidence="2 3">
    <name type="scientific">Synaphobranchus kaupii</name>
    <name type="common">Kaup's arrowtooth eel</name>
    <dbReference type="NCBI Taxonomy" id="118154"/>
    <lineage>
        <taxon>Eukaryota</taxon>
        <taxon>Metazoa</taxon>
        <taxon>Chordata</taxon>
        <taxon>Craniata</taxon>
        <taxon>Vertebrata</taxon>
        <taxon>Euteleostomi</taxon>
        <taxon>Actinopterygii</taxon>
        <taxon>Neopterygii</taxon>
        <taxon>Teleostei</taxon>
        <taxon>Anguilliformes</taxon>
        <taxon>Synaphobranchidae</taxon>
        <taxon>Synaphobranchus</taxon>
    </lineage>
</organism>
<dbReference type="PANTHER" id="PTHR24559">
    <property type="entry name" value="TRANSPOSON TY3-I GAG-POL POLYPROTEIN"/>
    <property type="match status" value="1"/>
</dbReference>
<dbReference type="Proteomes" id="UP001152622">
    <property type="component" value="Chromosome 8"/>
</dbReference>
<dbReference type="CDD" id="cd01647">
    <property type="entry name" value="RT_LTR"/>
    <property type="match status" value="1"/>
</dbReference>
<gene>
    <name evidence="2" type="ORF">SKAU_G00233830</name>
</gene>
<dbReference type="SUPFAM" id="SSF56672">
    <property type="entry name" value="DNA/RNA polymerases"/>
    <property type="match status" value="1"/>
</dbReference>